<evidence type="ECO:0000259" key="4">
    <source>
        <dbReference type="Pfam" id="PF01168"/>
    </source>
</evidence>
<organism evidence="5 6">
    <name type="scientific">Halanaerobium salsuginis</name>
    <dbReference type="NCBI Taxonomy" id="29563"/>
    <lineage>
        <taxon>Bacteria</taxon>
        <taxon>Bacillati</taxon>
        <taxon>Bacillota</taxon>
        <taxon>Clostridia</taxon>
        <taxon>Halanaerobiales</taxon>
        <taxon>Halanaerobiaceae</taxon>
        <taxon>Halanaerobium</taxon>
    </lineage>
</organism>
<reference evidence="5 6" key="1">
    <citation type="submission" date="2016-10" db="EMBL/GenBank/DDBJ databases">
        <authorList>
            <person name="de Groot N.N."/>
        </authorList>
    </citation>
    <scope>NUCLEOTIDE SEQUENCE [LARGE SCALE GENOMIC DNA]</scope>
    <source>
        <strain evidence="5 6">ATCC 51327</strain>
    </source>
</reference>
<keyword evidence="6" id="KW-1185">Reference proteome</keyword>
<dbReference type="OrthoDB" id="504078at2"/>
<name>A0A1I4M021_9FIRM</name>
<dbReference type="GO" id="GO:0005829">
    <property type="term" value="C:cytosol"/>
    <property type="evidence" value="ECO:0007669"/>
    <property type="project" value="TreeGrafter"/>
</dbReference>
<dbReference type="InterPro" id="IPR001608">
    <property type="entry name" value="Ala_racemase_N"/>
</dbReference>
<dbReference type="SUPFAM" id="SSF51419">
    <property type="entry name" value="PLP-binding barrel"/>
    <property type="match status" value="1"/>
</dbReference>
<dbReference type="InterPro" id="IPR029066">
    <property type="entry name" value="PLP-binding_barrel"/>
</dbReference>
<comment type="cofactor">
    <cofactor evidence="1">
        <name>pyridoxal 5'-phosphate</name>
        <dbReference type="ChEBI" id="CHEBI:597326"/>
    </cofactor>
</comment>
<dbReference type="InterPro" id="IPR000821">
    <property type="entry name" value="Ala_racemase"/>
</dbReference>
<dbReference type="EMBL" id="FOTI01000046">
    <property type="protein sequence ID" value="SFL96550.1"/>
    <property type="molecule type" value="Genomic_DNA"/>
</dbReference>
<proteinExistence type="predicted"/>
<feature type="domain" description="Alanine racemase N-terminal" evidence="4">
    <location>
        <begin position="9"/>
        <end position="225"/>
    </location>
</feature>
<evidence type="ECO:0000313" key="6">
    <source>
        <dbReference type="Proteomes" id="UP000199006"/>
    </source>
</evidence>
<dbReference type="GO" id="GO:0008784">
    <property type="term" value="F:alanine racemase activity"/>
    <property type="evidence" value="ECO:0007669"/>
    <property type="project" value="TreeGrafter"/>
</dbReference>
<keyword evidence="3" id="KW-0413">Isomerase</keyword>
<dbReference type="PANTHER" id="PTHR30511">
    <property type="entry name" value="ALANINE RACEMASE"/>
    <property type="match status" value="1"/>
</dbReference>
<dbReference type="GO" id="GO:0030170">
    <property type="term" value="F:pyridoxal phosphate binding"/>
    <property type="evidence" value="ECO:0007669"/>
    <property type="project" value="TreeGrafter"/>
</dbReference>
<evidence type="ECO:0000256" key="3">
    <source>
        <dbReference type="ARBA" id="ARBA00023235"/>
    </source>
</evidence>
<dbReference type="AlphaFoldDB" id="A0A1I4M021"/>
<dbReference type="PANTHER" id="PTHR30511:SF3">
    <property type="entry name" value="LYSINE RACEMASE"/>
    <property type="match status" value="1"/>
</dbReference>
<evidence type="ECO:0000256" key="1">
    <source>
        <dbReference type="ARBA" id="ARBA00001933"/>
    </source>
</evidence>
<dbReference type="CDD" id="cd06815">
    <property type="entry name" value="PLPDE_III_AR_like_1"/>
    <property type="match status" value="1"/>
</dbReference>
<dbReference type="Pfam" id="PF01168">
    <property type="entry name" value="Ala_racemase_N"/>
    <property type="match status" value="1"/>
</dbReference>
<sequence length="357" mass="39441">MKYPSLDIYIDKIRENAVRLQKELSEQGVKLTAVVKGFAGDLKVFSAYQQAGIVSIADSRIENIKHFRAAGYPGEIIMLRIPMPSEIAELTSYIDGSLISESRTAELFSLQAEKLGKVIDLIIMVDLGDRREGVLAADLPALAYKIEKLPGVNLKGIGTNLGCFAGIIPDLENSQQLIRLKKDLERELGRDLAILSAGNTATIKVLTEAQLTGEINNLRVGEAILLGSDIINQRLLTGYNHYNFRLKAEIIELKEKPSRPEGEMAFGGQGRDQHLEDKGWRKRAILAVGKQDIDYQGLYPEAAGIEVLGASSDHLITDITEMEGQKELRVGDVLTFKMNYSAMLRAMTSAYISKNYL</sequence>
<protein>
    <submittedName>
        <fullName evidence="5">Predicted amino acid racemase</fullName>
    </submittedName>
</protein>
<dbReference type="STRING" id="29563.SAMN02983006_02465"/>
<dbReference type="Gene3D" id="3.20.20.10">
    <property type="entry name" value="Alanine racemase"/>
    <property type="match status" value="1"/>
</dbReference>
<accession>A0A1I4M021</accession>
<keyword evidence="2" id="KW-0663">Pyridoxal phosphate</keyword>
<dbReference type="Proteomes" id="UP000199006">
    <property type="component" value="Unassembled WGS sequence"/>
</dbReference>
<gene>
    <name evidence="5" type="ORF">SAMN02983006_02465</name>
</gene>
<evidence type="ECO:0000313" key="5">
    <source>
        <dbReference type="EMBL" id="SFL96550.1"/>
    </source>
</evidence>
<evidence type="ECO:0000256" key="2">
    <source>
        <dbReference type="ARBA" id="ARBA00022898"/>
    </source>
</evidence>
<dbReference type="RefSeq" id="WP_089862477.1">
    <property type="nucleotide sequence ID" value="NZ_FOTI01000046.1"/>
</dbReference>